<gene>
    <name evidence="1" type="ordered locus">Bsph_0710</name>
</gene>
<evidence type="ECO:0000313" key="1">
    <source>
        <dbReference type="EMBL" id="ACA38330.1"/>
    </source>
</evidence>
<dbReference type="EMBL" id="CP000817">
    <property type="protein sequence ID" value="ACA38330.1"/>
    <property type="molecule type" value="Genomic_DNA"/>
</dbReference>
<dbReference type="EnsemblBacteria" id="ACA38330">
    <property type="protein sequence ID" value="ACA38330"/>
    <property type="gene ID" value="Bsph_0710"/>
</dbReference>
<organism evidence="1 2">
    <name type="scientific">Lysinibacillus sphaericus (strain C3-41)</name>
    <dbReference type="NCBI Taxonomy" id="444177"/>
    <lineage>
        <taxon>Bacteria</taxon>
        <taxon>Bacillati</taxon>
        <taxon>Bacillota</taxon>
        <taxon>Bacilli</taxon>
        <taxon>Bacillales</taxon>
        <taxon>Bacillaceae</taxon>
        <taxon>Lysinibacillus</taxon>
    </lineage>
</organism>
<sequence length="38" mass="4621">MFQKIETDCSNRSFWNYLHQIIQQEFAHQKVNSLLIPL</sequence>
<dbReference type="KEGG" id="lsp:Bsph_0710"/>
<reference evidence="1 2" key="1">
    <citation type="journal article" date="2008" name="J. Bacteriol.">
        <title>Complete genome sequence of the mosquitocidal bacterium Bacillus sphaericus C3-41 and comparison with those of closely related Bacillus species.</title>
        <authorList>
            <person name="Hu X."/>
            <person name="Fan W."/>
            <person name="Han B."/>
            <person name="Liu H."/>
            <person name="Zheng D."/>
            <person name="Li Q."/>
            <person name="Dong W."/>
            <person name="Yan J."/>
            <person name="Gao M."/>
            <person name="Berry C."/>
            <person name="Yuan Z."/>
        </authorList>
    </citation>
    <scope>NUCLEOTIDE SEQUENCE [LARGE SCALE GENOMIC DNA]</scope>
    <source>
        <strain evidence="1 2">C3-41</strain>
    </source>
</reference>
<proteinExistence type="predicted"/>
<dbReference type="Proteomes" id="UP000002164">
    <property type="component" value="Chromosome"/>
</dbReference>
<accession>B1HY69</accession>
<evidence type="ECO:0000313" key="2">
    <source>
        <dbReference type="Proteomes" id="UP000002164"/>
    </source>
</evidence>
<protein>
    <submittedName>
        <fullName evidence="1">Uncharacterized protein</fullName>
    </submittedName>
</protein>
<name>B1HY69_LYSSC</name>
<dbReference type="AlphaFoldDB" id="B1HY69"/>
<dbReference type="HOGENOM" id="CLU_3329719_0_0_9"/>